<dbReference type="Pfam" id="PF00690">
    <property type="entry name" value="Cation_ATPase_N"/>
    <property type="match status" value="1"/>
</dbReference>
<evidence type="ECO:0000256" key="12">
    <source>
        <dbReference type="ARBA" id="ARBA00023136"/>
    </source>
</evidence>
<reference evidence="16 17" key="1">
    <citation type="journal article" date="2014" name="PLoS Genet.">
        <title>Phylogenetically driven sequencing of extremely halophilic archaea reveals strategies for static and dynamic osmo-response.</title>
        <authorList>
            <person name="Becker E.A."/>
            <person name="Seitzer P.M."/>
            <person name="Tritt A."/>
            <person name="Larsen D."/>
            <person name="Krusor M."/>
            <person name="Yao A.I."/>
            <person name="Wu D."/>
            <person name="Madern D."/>
            <person name="Eisen J.A."/>
            <person name="Darling A.E."/>
            <person name="Facciotti M.T."/>
        </authorList>
    </citation>
    <scope>NUCLEOTIDE SEQUENCE [LARGE SCALE GENOMIC DNA]</scope>
    <source>
        <strain evidence="16 17">JCM 13563</strain>
    </source>
</reference>
<feature type="transmembrane region" description="Helical" evidence="14">
    <location>
        <begin position="727"/>
        <end position="753"/>
    </location>
</feature>
<keyword evidence="4" id="KW-0406">Ion transport</keyword>
<sequence>MADPPHEQPWSRVLEDLESNPNGLTSDEVRRRRGEYGANDIIEGGGRTPVDIFIAQFDSVLIWVLIVAAVLSVWAGHTVDAVLISIIVVANGIFGFVQDYRAEQSLESLRELAAPTATVRRDGEVVEIDAQEIVPGDIVVLRGGDVVPADGRLLEETDLQVDEAALTGESVPVSKSTAPVESETPIAERTSMVYKGTNVTRGKGVAVITETGMETAVGAIARELAMTEETQTPLQTELDQLGRMLGGGVLVLSALVAPLLLLRGTDPVQASLTAVSLAVAAIPEGLPAVVTLALALGVRRMSDESALVRRLPAVEALGAVDVVCTDKTGTLTKGQMTVSRLWVNDVVLDLDLDGKTGDTQRADRKDLLLQIGALCNDATLESGDPTEQALLEAADRHGFDLEDLRDEYPRTGEVPFSSDRKWMGTVHDDVGYVKGAPEVVVDHCDRILTADGPVALTDARRDRIETTVREFGDDALRVLAMAYREEVTGPDDLADGLTFVGLAGMIDPPREEVADAIAATEHAGIDVKMVTGDNVRTAGAIASRLGIGSEGLTGREIERMDDEGLRERVEAVDVFARTSPEHKVRILQALQDRGHNVAMTGDGVNDAPALKNADIGVAMGIRGTDVARQASDMVLLDDNYATIERAIERGRTIFDNIWKFVAYLLSANIGEVALVFIASLYGYLILPAVQLLWINLVTDGLPALALGSDPKGEDVMDRSPRDREQGIIGRAMLVMIGGMGAVTTIVLLALMFYTLEGEPAVTPRTMTLVFTSFVFLELVGLYVIRWLRETPILSNGWLTASVAVSILLHLSVLYTPLSQYFGTVPLDVADWGLIAVVLAVCLPGYLGVAVLVRRMQD</sequence>
<dbReference type="GO" id="GO:0005886">
    <property type="term" value="C:plasma membrane"/>
    <property type="evidence" value="ECO:0007669"/>
    <property type="project" value="UniProtKB-SubCell"/>
</dbReference>
<dbReference type="GO" id="GO:0005524">
    <property type="term" value="F:ATP binding"/>
    <property type="evidence" value="ECO:0007669"/>
    <property type="project" value="UniProtKB-KW"/>
</dbReference>
<dbReference type="EC" id="7.2.2.10" evidence="2"/>
<dbReference type="InterPro" id="IPR023299">
    <property type="entry name" value="ATPase_P-typ_cyto_dom_N"/>
</dbReference>
<evidence type="ECO:0000256" key="10">
    <source>
        <dbReference type="ARBA" id="ARBA00022967"/>
    </source>
</evidence>
<keyword evidence="4" id="KW-0813">Transport</keyword>
<name>M0CEV3_9EURY</name>
<dbReference type="PRINTS" id="PR00120">
    <property type="entry name" value="HATPASE"/>
</dbReference>
<feature type="domain" description="Cation-transporting P-type ATPase N-terminal" evidence="15">
    <location>
        <begin position="4"/>
        <end position="77"/>
    </location>
</feature>
<keyword evidence="5 14" id="KW-0812">Transmembrane</keyword>
<dbReference type="PRINTS" id="PR00119">
    <property type="entry name" value="CATATPASE"/>
</dbReference>
<dbReference type="GO" id="GO:0005388">
    <property type="term" value="F:P-type calcium transporter activity"/>
    <property type="evidence" value="ECO:0007669"/>
    <property type="project" value="UniProtKB-EC"/>
</dbReference>
<dbReference type="eggNOG" id="arCOG01578">
    <property type="taxonomic scope" value="Archaea"/>
</dbReference>
<dbReference type="InterPro" id="IPR008250">
    <property type="entry name" value="ATPase_P-typ_transduc_dom_A_sf"/>
</dbReference>
<dbReference type="Gene3D" id="3.40.50.1000">
    <property type="entry name" value="HAD superfamily/HAD-like"/>
    <property type="match status" value="1"/>
</dbReference>
<dbReference type="Pfam" id="PF00689">
    <property type="entry name" value="Cation_ATPase_C"/>
    <property type="match status" value="1"/>
</dbReference>
<keyword evidence="8" id="KW-0106">Calcium</keyword>
<dbReference type="Pfam" id="PF13246">
    <property type="entry name" value="Cation_ATPase"/>
    <property type="match status" value="1"/>
</dbReference>
<evidence type="ECO:0000256" key="14">
    <source>
        <dbReference type="SAM" id="Phobius"/>
    </source>
</evidence>
<feature type="transmembrane region" description="Helical" evidence="14">
    <location>
        <begin position="660"/>
        <end position="684"/>
    </location>
</feature>
<dbReference type="InterPro" id="IPR006408">
    <property type="entry name" value="P-type_ATPase_IIB"/>
</dbReference>
<evidence type="ECO:0000313" key="16">
    <source>
        <dbReference type="EMBL" id="ELZ20399.1"/>
    </source>
</evidence>
<dbReference type="SUPFAM" id="SSF56784">
    <property type="entry name" value="HAD-like"/>
    <property type="match status" value="1"/>
</dbReference>
<evidence type="ECO:0000256" key="8">
    <source>
        <dbReference type="ARBA" id="ARBA00022837"/>
    </source>
</evidence>
<dbReference type="FunFam" id="2.70.150.10:FF:000016">
    <property type="entry name" value="Calcium-transporting P-type ATPase putative"/>
    <property type="match status" value="1"/>
</dbReference>
<dbReference type="SUPFAM" id="SSF81665">
    <property type="entry name" value="Calcium ATPase, transmembrane domain M"/>
    <property type="match status" value="1"/>
</dbReference>
<dbReference type="GO" id="GO:0046872">
    <property type="term" value="F:metal ion binding"/>
    <property type="evidence" value="ECO:0007669"/>
    <property type="project" value="UniProtKB-KW"/>
</dbReference>
<dbReference type="Gene3D" id="1.20.1110.10">
    <property type="entry name" value="Calcium-transporting ATPase, transmembrane domain"/>
    <property type="match status" value="1"/>
</dbReference>
<evidence type="ECO:0000313" key="17">
    <source>
        <dbReference type="Proteomes" id="UP000011615"/>
    </source>
</evidence>
<dbReference type="SUPFAM" id="SSF81660">
    <property type="entry name" value="Metal cation-transporting ATPase, ATP-binding domain N"/>
    <property type="match status" value="1"/>
</dbReference>
<keyword evidence="9" id="KW-0067">ATP-binding</keyword>
<dbReference type="Pfam" id="PF00122">
    <property type="entry name" value="E1-E2_ATPase"/>
    <property type="match status" value="1"/>
</dbReference>
<keyword evidence="6" id="KW-0479">Metal-binding</keyword>
<feature type="transmembrane region" description="Helical" evidence="14">
    <location>
        <begin position="81"/>
        <end position="100"/>
    </location>
</feature>
<dbReference type="SFLD" id="SFLDG00002">
    <property type="entry name" value="C1.7:_P-type_atpase_like"/>
    <property type="match status" value="1"/>
</dbReference>
<comment type="subcellular location">
    <subcellularLocation>
        <location evidence="1">Cell membrane</location>
        <topology evidence="1">Multi-pass membrane protein</topology>
    </subcellularLocation>
</comment>
<feature type="region of interest" description="Disordered" evidence="13">
    <location>
        <begin position="1"/>
        <end position="26"/>
    </location>
</feature>
<dbReference type="InterPro" id="IPR059000">
    <property type="entry name" value="ATPase_P-type_domA"/>
</dbReference>
<evidence type="ECO:0000259" key="15">
    <source>
        <dbReference type="SMART" id="SM00831"/>
    </source>
</evidence>
<dbReference type="EMBL" id="AOIT01000038">
    <property type="protein sequence ID" value="ELZ20399.1"/>
    <property type="molecule type" value="Genomic_DNA"/>
</dbReference>
<gene>
    <name evidence="16" type="ORF">C476_10931</name>
</gene>
<dbReference type="SUPFAM" id="SSF81653">
    <property type="entry name" value="Calcium ATPase, transduction domain A"/>
    <property type="match status" value="1"/>
</dbReference>
<organism evidence="16 17">
    <name type="scientific">Natrinema limicola JCM 13563</name>
    <dbReference type="NCBI Taxonomy" id="1230457"/>
    <lineage>
        <taxon>Archaea</taxon>
        <taxon>Methanobacteriati</taxon>
        <taxon>Methanobacteriota</taxon>
        <taxon>Stenosarchaea group</taxon>
        <taxon>Halobacteria</taxon>
        <taxon>Halobacteriales</taxon>
        <taxon>Natrialbaceae</taxon>
        <taxon>Natrinema</taxon>
    </lineage>
</organism>
<evidence type="ECO:0000256" key="5">
    <source>
        <dbReference type="ARBA" id="ARBA00022692"/>
    </source>
</evidence>
<dbReference type="PATRIC" id="fig|1230457.4.peg.2203"/>
<evidence type="ECO:0000256" key="1">
    <source>
        <dbReference type="ARBA" id="ARBA00004651"/>
    </source>
</evidence>
<evidence type="ECO:0000256" key="9">
    <source>
        <dbReference type="ARBA" id="ARBA00022840"/>
    </source>
</evidence>
<feature type="transmembrane region" description="Helical" evidence="14">
    <location>
        <begin position="829"/>
        <end position="852"/>
    </location>
</feature>
<dbReference type="Gene3D" id="3.40.1110.10">
    <property type="entry name" value="Calcium-transporting ATPase, cytoplasmic domain N"/>
    <property type="match status" value="1"/>
</dbReference>
<evidence type="ECO:0000256" key="7">
    <source>
        <dbReference type="ARBA" id="ARBA00022741"/>
    </source>
</evidence>
<feature type="transmembrane region" description="Helical" evidence="14">
    <location>
        <begin position="796"/>
        <end position="817"/>
    </location>
</feature>
<dbReference type="Gene3D" id="2.70.150.10">
    <property type="entry name" value="Calcium-transporting ATPase, cytoplasmic transduction domain A"/>
    <property type="match status" value="1"/>
</dbReference>
<protein>
    <recommendedName>
        <fullName evidence="2">P-type Ca(2+) transporter</fullName>
        <ecNumber evidence="2">7.2.2.10</ecNumber>
    </recommendedName>
</protein>
<keyword evidence="3" id="KW-1003">Cell membrane</keyword>
<keyword evidence="4" id="KW-0109">Calcium transport</keyword>
<dbReference type="InterPro" id="IPR018303">
    <property type="entry name" value="ATPase_P-typ_P_site"/>
</dbReference>
<feature type="transmembrane region" description="Helical" evidence="14">
    <location>
        <begin position="765"/>
        <end position="784"/>
    </location>
</feature>
<dbReference type="AlphaFoldDB" id="M0CEV3"/>
<accession>M0CEV3</accession>
<keyword evidence="10" id="KW-1278">Translocase</keyword>
<dbReference type="STRING" id="1230457.C476_10931"/>
<evidence type="ECO:0000256" key="2">
    <source>
        <dbReference type="ARBA" id="ARBA00012790"/>
    </source>
</evidence>
<keyword evidence="11 14" id="KW-1133">Transmembrane helix</keyword>
<dbReference type="InterPro" id="IPR036412">
    <property type="entry name" value="HAD-like_sf"/>
</dbReference>
<dbReference type="NCBIfam" id="TIGR01494">
    <property type="entry name" value="ATPase_P-type"/>
    <property type="match status" value="2"/>
</dbReference>
<dbReference type="Proteomes" id="UP000011615">
    <property type="component" value="Unassembled WGS sequence"/>
</dbReference>
<dbReference type="GO" id="GO:0016887">
    <property type="term" value="F:ATP hydrolysis activity"/>
    <property type="evidence" value="ECO:0007669"/>
    <property type="project" value="InterPro"/>
</dbReference>
<dbReference type="InterPro" id="IPR001757">
    <property type="entry name" value="P_typ_ATPase"/>
</dbReference>
<evidence type="ECO:0000256" key="13">
    <source>
        <dbReference type="SAM" id="MobiDB-lite"/>
    </source>
</evidence>
<proteinExistence type="predicted"/>
<evidence type="ECO:0000256" key="3">
    <source>
        <dbReference type="ARBA" id="ARBA00022475"/>
    </source>
</evidence>
<keyword evidence="12 14" id="KW-0472">Membrane</keyword>
<dbReference type="RefSeq" id="WP_008012756.1">
    <property type="nucleotide sequence ID" value="NZ_AOIT01000038.1"/>
</dbReference>
<dbReference type="PROSITE" id="PS00154">
    <property type="entry name" value="ATPASE_E1_E2"/>
    <property type="match status" value="1"/>
</dbReference>
<evidence type="ECO:0000256" key="6">
    <source>
        <dbReference type="ARBA" id="ARBA00022723"/>
    </source>
</evidence>
<dbReference type="InterPro" id="IPR044492">
    <property type="entry name" value="P_typ_ATPase_HD_dom"/>
</dbReference>
<dbReference type="OrthoDB" id="8588at2157"/>
<keyword evidence="7" id="KW-0547">Nucleotide-binding</keyword>
<dbReference type="NCBIfam" id="TIGR01517">
    <property type="entry name" value="ATPase-IIB_Ca"/>
    <property type="match status" value="1"/>
</dbReference>
<dbReference type="InterPro" id="IPR006068">
    <property type="entry name" value="ATPase_P-typ_cation-transptr_C"/>
</dbReference>
<evidence type="ECO:0000256" key="4">
    <source>
        <dbReference type="ARBA" id="ARBA00022568"/>
    </source>
</evidence>
<comment type="caution">
    <text evidence="16">The sequence shown here is derived from an EMBL/GenBank/DDBJ whole genome shotgun (WGS) entry which is preliminary data.</text>
</comment>
<dbReference type="InterPro" id="IPR023214">
    <property type="entry name" value="HAD_sf"/>
</dbReference>
<keyword evidence="17" id="KW-1185">Reference proteome</keyword>
<dbReference type="InterPro" id="IPR023298">
    <property type="entry name" value="ATPase_P-typ_TM_dom_sf"/>
</dbReference>
<evidence type="ECO:0000256" key="11">
    <source>
        <dbReference type="ARBA" id="ARBA00022989"/>
    </source>
</evidence>
<dbReference type="SFLD" id="SFLDS00003">
    <property type="entry name" value="Haloacid_Dehalogenase"/>
    <property type="match status" value="1"/>
</dbReference>
<feature type="transmembrane region" description="Helical" evidence="14">
    <location>
        <begin position="52"/>
        <end position="75"/>
    </location>
</feature>
<dbReference type="SMART" id="SM00831">
    <property type="entry name" value="Cation_ATPase_N"/>
    <property type="match status" value="1"/>
</dbReference>
<dbReference type="SFLD" id="SFLDF00027">
    <property type="entry name" value="p-type_atpase"/>
    <property type="match status" value="1"/>
</dbReference>
<dbReference type="InterPro" id="IPR004014">
    <property type="entry name" value="ATPase_P-typ_cation-transptr_N"/>
</dbReference>
<dbReference type="PANTHER" id="PTHR42861">
    <property type="entry name" value="CALCIUM-TRANSPORTING ATPASE"/>
    <property type="match status" value="1"/>
</dbReference>